<evidence type="ECO:0000256" key="1">
    <source>
        <dbReference type="ARBA" id="ARBA00022664"/>
    </source>
</evidence>
<dbReference type="InterPro" id="IPR043519">
    <property type="entry name" value="NT_sf"/>
</dbReference>
<reference evidence="12 13" key="1">
    <citation type="journal article" date="2011" name="Genome Biol. Evol.">
        <title>Reductive evolution of bacterial genome in insect gut environment.</title>
        <authorList>
            <person name="Nikoh N."/>
            <person name="Hosokawa T."/>
            <person name="Ohshima K."/>
            <person name="Hattori M."/>
            <person name="Fukatsu T."/>
        </authorList>
    </citation>
    <scope>NUCLEOTIDE SEQUENCE [LARGE SCALE GENOMIC DNA]</scope>
    <source>
        <strain evidence="12 13">Mpkobe</strain>
    </source>
</reference>
<dbReference type="RefSeq" id="WP_052456808.1">
    <property type="nucleotide sequence ID" value="NZ_AP010872.1"/>
</dbReference>
<dbReference type="InterPro" id="IPR052191">
    <property type="entry name" value="tRNA_ntf/polyA_polymerase_I"/>
</dbReference>
<evidence type="ECO:0000256" key="2">
    <source>
        <dbReference type="ARBA" id="ARBA00022679"/>
    </source>
</evidence>
<evidence type="ECO:0000256" key="5">
    <source>
        <dbReference type="ARBA" id="ARBA00022884"/>
    </source>
</evidence>
<keyword evidence="4 7" id="KW-0067">ATP-binding</keyword>
<dbReference type="InterPro" id="IPR010206">
    <property type="entry name" value="PolA_pol_I"/>
</dbReference>
<evidence type="ECO:0000256" key="6">
    <source>
        <dbReference type="ARBA" id="ARBA00023163"/>
    </source>
</evidence>
<evidence type="ECO:0000313" key="13">
    <source>
        <dbReference type="Proteomes" id="UP000061704"/>
    </source>
</evidence>
<dbReference type="STRING" id="476281.ICMP_210"/>
<dbReference type="PANTHER" id="PTHR43051:SF1">
    <property type="entry name" value="POLYNUCLEOTIDE ADENYLYLTRANSFERASE FAMILY PROTEIN"/>
    <property type="match status" value="1"/>
</dbReference>
<dbReference type="KEGG" id="icp:ICMP_210"/>
<feature type="domain" description="Poly A polymerase head" evidence="9">
    <location>
        <begin position="34"/>
        <end position="169"/>
    </location>
</feature>
<dbReference type="CDD" id="cd05398">
    <property type="entry name" value="NT_ClassII-CCAase"/>
    <property type="match status" value="1"/>
</dbReference>
<sequence length="442" mass="51850">MIIISHKSHNIYRKNISQNALKVLHRLNKLGYEAYLVGGSVRDLLLGKHPKDYDITTNATPEQLRKLFRNCRLIGRRFRLTHIIFGHEIIEVATFRGHHIFNKAQKKTDKNTSQYSKNGMLLRDNIFGTIEDDAHRRDITINSLYYSITDCTIRDYVGGLQDLKQGVIRLIGEPEMRYREDPVRMLRVVRFAAKLNMHIAPETAQPIPYLAILLNNIPPARLFEEFLKLFHNGYGYRTYLMLRKYKLFQLLFPTLTHYFTNENGTPIDKMVIHVLKQADEHNNNDIILNTACLFAAMFWYPQIELTEQIIKKQNILYYDAFLMAINNTLSEASKKIAIPKKIITFIKDIWNLQLRIACIHGKYAWKLMKHPKFHAAYNLLYSRAIIENNSQLLYLAKWWQNFQIATIHQQKIMLKDISSDSTIIRSENIYCLSNNYNNSILI</sequence>
<dbReference type="NCBIfam" id="TIGR01942">
    <property type="entry name" value="pcnB"/>
    <property type="match status" value="1"/>
</dbReference>
<dbReference type="AlphaFoldDB" id="C5WCL4"/>
<keyword evidence="5 7" id="KW-0694">RNA-binding</keyword>
<proteinExistence type="inferred from homology"/>
<dbReference type="Gene3D" id="3.30.460.10">
    <property type="entry name" value="Beta Polymerase, domain 2"/>
    <property type="match status" value="1"/>
</dbReference>
<comment type="catalytic activity">
    <reaction evidence="7">
        <text>RNA(n) + ATP = RNA(n)-3'-adenine ribonucleotide + diphosphate</text>
        <dbReference type="Rhea" id="RHEA:11332"/>
        <dbReference type="Rhea" id="RHEA-COMP:14527"/>
        <dbReference type="Rhea" id="RHEA-COMP:17347"/>
        <dbReference type="ChEBI" id="CHEBI:30616"/>
        <dbReference type="ChEBI" id="CHEBI:33019"/>
        <dbReference type="ChEBI" id="CHEBI:140395"/>
        <dbReference type="ChEBI" id="CHEBI:173115"/>
        <dbReference type="EC" id="2.7.7.19"/>
    </reaction>
</comment>
<dbReference type="InterPro" id="IPR025866">
    <property type="entry name" value="PolyA_pol_arg_C_dom"/>
</dbReference>
<dbReference type="Pfam" id="PF01743">
    <property type="entry name" value="PolyA_pol"/>
    <property type="match status" value="1"/>
</dbReference>
<dbReference type="Gene3D" id="1.10.3090.10">
    <property type="entry name" value="cca-adding enzyme, domain 2"/>
    <property type="match status" value="1"/>
</dbReference>
<feature type="active site" evidence="7">
    <location>
        <position position="52"/>
    </location>
</feature>
<dbReference type="GO" id="GO:1990817">
    <property type="term" value="F:poly(A) RNA polymerase activity"/>
    <property type="evidence" value="ECO:0007669"/>
    <property type="project" value="UniProtKB-UniRule"/>
</dbReference>
<evidence type="ECO:0000256" key="8">
    <source>
        <dbReference type="RuleBase" id="RU003953"/>
    </source>
</evidence>
<dbReference type="Pfam" id="PF12626">
    <property type="entry name" value="PolyA_pol_arg_C"/>
    <property type="match status" value="1"/>
</dbReference>
<keyword evidence="6 7" id="KW-0804">Transcription</keyword>
<feature type="active site" evidence="7">
    <location>
        <position position="54"/>
    </location>
</feature>
<evidence type="ECO:0000259" key="11">
    <source>
        <dbReference type="Pfam" id="PF12627"/>
    </source>
</evidence>
<dbReference type="HAMAP" id="MF_00957">
    <property type="entry name" value="PolyA_pol"/>
    <property type="match status" value="1"/>
</dbReference>
<protein>
    <recommendedName>
        <fullName evidence="7">Poly(A) polymerase I</fullName>
        <shortName evidence="7">PAP I</shortName>
        <ecNumber evidence="7">2.7.7.19</ecNumber>
    </recommendedName>
</protein>
<dbReference type="InterPro" id="IPR002646">
    <property type="entry name" value="PolA_pol_head_dom"/>
</dbReference>
<dbReference type="OrthoDB" id="9805698at2"/>
<dbReference type="GO" id="GO:0003723">
    <property type="term" value="F:RNA binding"/>
    <property type="evidence" value="ECO:0007669"/>
    <property type="project" value="UniProtKB-UniRule"/>
</dbReference>
<keyword evidence="3 7" id="KW-0547">Nucleotide-binding</keyword>
<name>C5WCL4_9ENTR</name>
<dbReference type="PANTHER" id="PTHR43051">
    <property type="entry name" value="POLYNUCLEOTIDE ADENYLYLTRANSFERASE FAMILY PROTEIN"/>
    <property type="match status" value="1"/>
</dbReference>
<dbReference type="SUPFAM" id="SSF81301">
    <property type="entry name" value="Nucleotidyltransferase"/>
    <property type="match status" value="1"/>
</dbReference>
<dbReference type="GO" id="GO:0043633">
    <property type="term" value="P:polyadenylation-dependent RNA catabolic process"/>
    <property type="evidence" value="ECO:0007669"/>
    <property type="project" value="InterPro"/>
</dbReference>
<dbReference type="InterPro" id="IPR032828">
    <property type="entry name" value="PolyA_RNA-bd"/>
</dbReference>
<feature type="active site" evidence="7">
    <location>
        <position position="138"/>
    </location>
</feature>
<evidence type="ECO:0000256" key="3">
    <source>
        <dbReference type="ARBA" id="ARBA00022741"/>
    </source>
</evidence>
<dbReference type="Pfam" id="PF12627">
    <property type="entry name" value="PolyA_pol_RNAbd"/>
    <property type="match status" value="1"/>
</dbReference>
<evidence type="ECO:0000256" key="7">
    <source>
        <dbReference type="HAMAP-Rule" id="MF_00957"/>
    </source>
</evidence>
<accession>C5WCL4</accession>
<dbReference type="EC" id="2.7.7.19" evidence="7"/>
<evidence type="ECO:0000259" key="9">
    <source>
        <dbReference type="Pfam" id="PF01743"/>
    </source>
</evidence>
<feature type="domain" description="Polymerase A arginine-rich C-terminal" evidence="10">
    <location>
        <begin position="317"/>
        <end position="420"/>
    </location>
</feature>
<dbReference type="SUPFAM" id="SSF81891">
    <property type="entry name" value="Poly A polymerase C-terminal region-like"/>
    <property type="match status" value="1"/>
</dbReference>
<keyword evidence="2 7" id="KW-0808">Transferase</keyword>
<evidence type="ECO:0000256" key="4">
    <source>
        <dbReference type="ARBA" id="ARBA00022840"/>
    </source>
</evidence>
<keyword evidence="1 7" id="KW-0507">mRNA processing</keyword>
<dbReference type="EMBL" id="AP010872">
    <property type="protein sequence ID" value="BAH83070.1"/>
    <property type="molecule type" value="Genomic_DNA"/>
</dbReference>
<keyword evidence="13" id="KW-1185">Reference proteome</keyword>
<dbReference type="HOGENOM" id="CLU_015961_0_0_6"/>
<dbReference type="FunFam" id="3.30.460.10:FF:000035">
    <property type="entry name" value="Poly(A) polymerase I"/>
    <property type="match status" value="1"/>
</dbReference>
<dbReference type="GO" id="GO:0006397">
    <property type="term" value="P:mRNA processing"/>
    <property type="evidence" value="ECO:0007669"/>
    <property type="project" value="UniProtKB-KW"/>
</dbReference>
<organism evidence="12 13">
    <name type="scientific">Candidatus Ishikawaella capsulata Mpkobe</name>
    <dbReference type="NCBI Taxonomy" id="476281"/>
    <lineage>
        <taxon>Bacteria</taxon>
        <taxon>Pseudomonadati</taxon>
        <taxon>Pseudomonadota</taxon>
        <taxon>Gammaproteobacteria</taxon>
        <taxon>Enterobacterales</taxon>
        <taxon>Enterobacteriaceae</taxon>
        <taxon>Candidatus Ishikawella</taxon>
    </lineage>
</organism>
<comment type="function">
    <text evidence="7">Adds poly(A) tail to the 3' end of many RNAs, which usually targets these RNAs for decay. Plays a significant role in the global control of gene expression, through influencing the rate of transcript degradation, and in the general RNA quality control.</text>
</comment>
<feature type="domain" description="tRNA nucleotidyltransferase/poly(A) polymerase RNA and SrmB- binding" evidence="11">
    <location>
        <begin position="196"/>
        <end position="257"/>
    </location>
</feature>
<evidence type="ECO:0000313" key="12">
    <source>
        <dbReference type="EMBL" id="BAH83070.1"/>
    </source>
</evidence>
<comment type="similarity">
    <text evidence="7 8">Belongs to the tRNA nucleotidyltransferase/poly(A) polymerase family.</text>
</comment>
<evidence type="ECO:0000259" key="10">
    <source>
        <dbReference type="Pfam" id="PF12626"/>
    </source>
</evidence>
<dbReference type="Proteomes" id="UP000061704">
    <property type="component" value="Chromosome"/>
</dbReference>
<dbReference type="GO" id="GO:0005524">
    <property type="term" value="F:ATP binding"/>
    <property type="evidence" value="ECO:0007669"/>
    <property type="project" value="UniProtKB-UniRule"/>
</dbReference>
<gene>
    <name evidence="7 12" type="primary">pcnB</name>
    <name evidence="12" type="ORF">ICMP_210</name>
</gene>